<dbReference type="EMBL" id="LBTF01000059">
    <property type="protein sequence ID" value="KKQ34175.1"/>
    <property type="molecule type" value="Genomic_DNA"/>
</dbReference>
<sequence length="61" mass="6984">MTEEREKKYGKITWKRVPGHSGYLGNERADTIATSYAEGNDVTFAHGTREEYERMFGGKLI</sequence>
<reference evidence="2 3" key="1">
    <citation type="journal article" date="2015" name="Nature">
        <title>rRNA introns, odd ribosomes, and small enigmatic genomes across a large radiation of phyla.</title>
        <authorList>
            <person name="Brown C.T."/>
            <person name="Hug L.A."/>
            <person name="Thomas B.C."/>
            <person name="Sharon I."/>
            <person name="Castelle C.J."/>
            <person name="Singh A."/>
            <person name="Wilkins M.J."/>
            <person name="Williams K.H."/>
            <person name="Banfield J.F."/>
        </authorList>
    </citation>
    <scope>NUCLEOTIDE SEQUENCE [LARGE SCALE GENOMIC DNA]</scope>
</reference>
<evidence type="ECO:0000259" key="1">
    <source>
        <dbReference type="PROSITE" id="PS50879"/>
    </source>
</evidence>
<dbReference type="InterPro" id="IPR036397">
    <property type="entry name" value="RNaseH_sf"/>
</dbReference>
<comment type="caution">
    <text evidence="2">The sequence shown here is derived from an EMBL/GenBank/DDBJ whole genome shotgun (WGS) entry which is preliminary data.</text>
</comment>
<protein>
    <recommendedName>
        <fullName evidence="1">RNase H type-1 domain-containing protein</fullName>
    </recommendedName>
</protein>
<name>A0A0G0H6N1_9BACT</name>
<proteinExistence type="predicted"/>
<dbReference type="Gene3D" id="3.30.420.10">
    <property type="entry name" value="Ribonuclease H-like superfamily/Ribonuclease H"/>
    <property type="match status" value="1"/>
</dbReference>
<evidence type="ECO:0000313" key="2">
    <source>
        <dbReference type="EMBL" id="KKQ34175.1"/>
    </source>
</evidence>
<dbReference type="AlphaFoldDB" id="A0A0G0H6N1"/>
<organism evidence="2 3">
    <name type="scientific">Candidatus Nomurabacteria bacterium GW2011_GWB1_37_5</name>
    <dbReference type="NCBI Taxonomy" id="1618742"/>
    <lineage>
        <taxon>Bacteria</taxon>
        <taxon>Candidatus Nomuraibacteriota</taxon>
    </lineage>
</organism>
<dbReference type="SUPFAM" id="SSF53098">
    <property type="entry name" value="Ribonuclease H-like"/>
    <property type="match status" value="1"/>
</dbReference>
<dbReference type="GO" id="GO:0004523">
    <property type="term" value="F:RNA-DNA hybrid ribonuclease activity"/>
    <property type="evidence" value="ECO:0007669"/>
    <property type="project" value="InterPro"/>
</dbReference>
<dbReference type="InterPro" id="IPR012337">
    <property type="entry name" value="RNaseH-like_sf"/>
</dbReference>
<dbReference type="Proteomes" id="UP000033876">
    <property type="component" value="Unassembled WGS sequence"/>
</dbReference>
<evidence type="ECO:0000313" key="3">
    <source>
        <dbReference type="Proteomes" id="UP000033876"/>
    </source>
</evidence>
<accession>A0A0G0H6N1</accession>
<feature type="domain" description="RNase H type-1" evidence="1">
    <location>
        <begin position="1"/>
        <end position="38"/>
    </location>
</feature>
<dbReference type="PROSITE" id="PS50879">
    <property type="entry name" value="RNASE_H_1"/>
    <property type="match status" value="1"/>
</dbReference>
<gene>
    <name evidence="2" type="ORF">US50_C0059G0008</name>
</gene>
<dbReference type="GO" id="GO:0003676">
    <property type="term" value="F:nucleic acid binding"/>
    <property type="evidence" value="ECO:0007669"/>
    <property type="project" value="InterPro"/>
</dbReference>
<dbReference type="InterPro" id="IPR002156">
    <property type="entry name" value="RNaseH_domain"/>
</dbReference>